<protein>
    <submittedName>
        <fullName evidence="3">Uncharacterized protein LOC108863993</fullName>
    </submittedName>
</protein>
<evidence type="ECO:0000313" key="2">
    <source>
        <dbReference type="Proteomes" id="UP000694867"/>
    </source>
</evidence>
<dbReference type="GeneID" id="108863993"/>
<evidence type="ECO:0000259" key="1">
    <source>
        <dbReference type="Pfam" id="PF14529"/>
    </source>
</evidence>
<gene>
    <name evidence="3" type="primary">LOC108863993</name>
</gene>
<dbReference type="Proteomes" id="UP000694867">
    <property type="component" value="Unplaced"/>
</dbReference>
<dbReference type="Pfam" id="PF14529">
    <property type="entry name" value="Exo_endo_phos_2"/>
    <property type="match status" value="1"/>
</dbReference>
<dbReference type="InterPro" id="IPR036691">
    <property type="entry name" value="Endo/exonu/phosph_ase_sf"/>
</dbReference>
<proteinExistence type="predicted"/>
<organism evidence="2 3">
    <name type="scientific">Galendromus occidentalis</name>
    <name type="common">western predatory mite</name>
    <dbReference type="NCBI Taxonomy" id="34638"/>
    <lineage>
        <taxon>Eukaryota</taxon>
        <taxon>Metazoa</taxon>
        <taxon>Ecdysozoa</taxon>
        <taxon>Arthropoda</taxon>
        <taxon>Chelicerata</taxon>
        <taxon>Arachnida</taxon>
        <taxon>Acari</taxon>
        <taxon>Parasitiformes</taxon>
        <taxon>Mesostigmata</taxon>
        <taxon>Gamasina</taxon>
        <taxon>Phytoseioidea</taxon>
        <taxon>Phytoseiidae</taxon>
        <taxon>Typhlodrominae</taxon>
        <taxon>Galendromus</taxon>
    </lineage>
</organism>
<keyword evidence="2" id="KW-1185">Reference proteome</keyword>
<dbReference type="KEGG" id="goe:108863993"/>
<sequence length="229" mass="26044">MRKHQLSKAITYNIVHSKRRGASGKNSNGGVAILYRENYEVDWHHEGIDFIAQAVWIGKRRWVFISFYVKHGTDRENKTFLKTLASKIKQTCTPTDCLVLGGDANAHILSLAAKSNRRGQLLEEFAVENGLTILNMTDRCEGRYTREKSAIDYFLMNSIALSHVEKTTVDEDRLIAMSDHNLISLRCRAARRTPQLTKRRVTKVQPQLAAQNAEKQLADRLDTMPRTCG</sequence>
<feature type="domain" description="Endonuclease/exonuclease/phosphatase" evidence="1">
    <location>
        <begin position="63"/>
        <end position="183"/>
    </location>
</feature>
<reference evidence="3" key="1">
    <citation type="submission" date="2025-08" db="UniProtKB">
        <authorList>
            <consortium name="RefSeq"/>
        </authorList>
    </citation>
    <scope>IDENTIFICATION</scope>
</reference>
<dbReference type="Gene3D" id="3.60.10.10">
    <property type="entry name" value="Endonuclease/exonuclease/phosphatase"/>
    <property type="match status" value="1"/>
</dbReference>
<dbReference type="AlphaFoldDB" id="A0AAJ7P9D8"/>
<dbReference type="GO" id="GO:0003824">
    <property type="term" value="F:catalytic activity"/>
    <property type="evidence" value="ECO:0007669"/>
    <property type="project" value="InterPro"/>
</dbReference>
<accession>A0AAJ7P9D8</accession>
<dbReference type="RefSeq" id="XP_018494329.1">
    <property type="nucleotide sequence ID" value="XM_018638813.1"/>
</dbReference>
<dbReference type="SUPFAM" id="SSF56219">
    <property type="entry name" value="DNase I-like"/>
    <property type="match status" value="1"/>
</dbReference>
<dbReference type="InterPro" id="IPR005135">
    <property type="entry name" value="Endo/exonuclease/phosphatase"/>
</dbReference>
<evidence type="ECO:0000313" key="3">
    <source>
        <dbReference type="RefSeq" id="XP_018494329.1"/>
    </source>
</evidence>
<name>A0AAJ7P9D8_9ACAR</name>